<evidence type="ECO:0000313" key="2">
    <source>
        <dbReference type="Proteomes" id="UP000824037"/>
    </source>
</evidence>
<comment type="caution">
    <text evidence="1">The sequence shown here is derived from an EMBL/GenBank/DDBJ whole genome shotgun (WGS) entry which is preliminary data.</text>
</comment>
<evidence type="ECO:0000313" key="1">
    <source>
        <dbReference type="EMBL" id="HIZ38056.1"/>
    </source>
</evidence>
<protein>
    <submittedName>
        <fullName evidence="1">Uncharacterized protein</fullName>
    </submittedName>
</protein>
<gene>
    <name evidence="1" type="ORF">H9815_19955</name>
</gene>
<dbReference type="EMBL" id="DXBY01000338">
    <property type="protein sequence ID" value="HIZ38056.1"/>
    <property type="molecule type" value="Genomic_DNA"/>
</dbReference>
<reference evidence="1" key="1">
    <citation type="journal article" date="2021" name="PeerJ">
        <title>Extensive microbial diversity within the chicken gut microbiome revealed by metagenomics and culture.</title>
        <authorList>
            <person name="Gilroy R."/>
            <person name="Ravi A."/>
            <person name="Getino M."/>
            <person name="Pursley I."/>
            <person name="Horton D.L."/>
            <person name="Alikhan N.F."/>
            <person name="Baker D."/>
            <person name="Gharbi K."/>
            <person name="Hall N."/>
            <person name="Watson M."/>
            <person name="Adriaenssens E.M."/>
            <person name="Foster-Nyarko E."/>
            <person name="Jarju S."/>
            <person name="Secka A."/>
            <person name="Antonio M."/>
            <person name="Oren A."/>
            <person name="Chaudhuri R.R."/>
            <person name="La Ragione R."/>
            <person name="Hildebrand F."/>
            <person name="Pallen M.J."/>
        </authorList>
    </citation>
    <scope>NUCLEOTIDE SEQUENCE</scope>
    <source>
        <strain evidence="1">ChiGjej4B4-7305</strain>
    </source>
</reference>
<proteinExistence type="predicted"/>
<accession>A0A9D2EIP6</accession>
<sequence length="89" mass="10180">MLAEPIQFLEQTHRQVRVLDTVYQQRNHLPRGGVALRPYDVAVAELHRHDPPRARQHVVEEFWTSAANAAERAASSVTPVVAEQERDLF</sequence>
<name>A0A9D2EIP6_9MICO</name>
<organism evidence="1 2">
    <name type="scientific">Candidatus Ruania gallistercoris</name>
    <dbReference type="NCBI Taxonomy" id="2838746"/>
    <lineage>
        <taxon>Bacteria</taxon>
        <taxon>Bacillati</taxon>
        <taxon>Actinomycetota</taxon>
        <taxon>Actinomycetes</taxon>
        <taxon>Micrococcales</taxon>
        <taxon>Ruaniaceae</taxon>
        <taxon>Ruania</taxon>
    </lineage>
</organism>
<reference evidence="1" key="2">
    <citation type="submission" date="2021-04" db="EMBL/GenBank/DDBJ databases">
        <authorList>
            <person name="Gilroy R."/>
        </authorList>
    </citation>
    <scope>NUCLEOTIDE SEQUENCE</scope>
    <source>
        <strain evidence="1">ChiGjej4B4-7305</strain>
    </source>
</reference>
<dbReference type="Proteomes" id="UP000824037">
    <property type="component" value="Unassembled WGS sequence"/>
</dbReference>
<dbReference type="AlphaFoldDB" id="A0A9D2EIP6"/>